<dbReference type="AlphaFoldDB" id="A0A3A6TVN6"/>
<proteinExistence type="predicted"/>
<gene>
    <name evidence="1" type="ORF">D5R81_12680</name>
</gene>
<accession>A0A3A6TVN6</accession>
<dbReference type="RefSeq" id="WP_121854005.1">
    <property type="nucleotide sequence ID" value="NZ_CP037952.1"/>
</dbReference>
<dbReference type="Proteomes" id="UP000273022">
    <property type="component" value="Unassembled WGS sequence"/>
</dbReference>
<sequence length="104" mass="11626">MLFTKFVNPIQATYSLTTAGVKLNVIQTDEVTQIQQTLSASSGKNSKLVVPLKLCPESQTCGGVRDFEISLFNNGKEIRRAGANKLNDPFLKKIYEQLLKFFNQ</sequence>
<evidence type="ECO:0000313" key="2">
    <source>
        <dbReference type="Proteomes" id="UP000273022"/>
    </source>
</evidence>
<dbReference type="EMBL" id="QYYH01000077">
    <property type="protein sequence ID" value="RJY12225.1"/>
    <property type="molecule type" value="Genomic_DNA"/>
</dbReference>
<evidence type="ECO:0000313" key="1">
    <source>
        <dbReference type="EMBL" id="RJY12225.1"/>
    </source>
</evidence>
<keyword evidence="2" id="KW-1185">Reference proteome</keyword>
<comment type="caution">
    <text evidence="1">The sequence shown here is derived from an EMBL/GenBank/DDBJ whole genome shotgun (WGS) entry which is preliminary data.</text>
</comment>
<organism evidence="1 2">
    <name type="scientific">Parashewanella spongiae</name>
    <dbReference type="NCBI Taxonomy" id="342950"/>
    <lineage>
        <taxon>Bacteria</taxon>
        <taxon>Pseudomonadati</taxon>
        <taxon>Pseudomonadota</taxon>
        <taxon>Gammaproteobacteria</taxon>
        <taxon>Alteromonadales</taxon>
        <taxon>Shewanellaceae</taxon>
        <taxon>Parashewanella</taxon>
    </lineage>
</organism>
<protein>
    <submittedName>
        <fullName evidence="1">Uncharacterized protein</fullName>
    </submittedName>
</protein>
<name>A0A3A6TVN6_9GAMM</name>
<reference evidence="1 2" key="1">
    <citation type="submission" date="2018-09" db="EMBL/GenBank/DDBJ databases">
        <title>Phylogeny of the Shewanellaceae, and recommendation for two new genera, Pseudoshewanella and Parashewanella.</title>
        <authorList>
            <person name="Wang G."/>
        </authorList>
    </citation>
    <scope>NUCLEOTIDE SEQUENCE [LARGE SCALE GENOMIC DNA]</scope>
    <source>
        <strain evidence="1 2">KCTC 22492</strain>
    </source>
</reference>